<evidence type="ECO:0000256" key="3">
    <source>
        <dbReference type="ARBA" id="ARBA00022475"/>
    </source>
</evidence>
<evidence type="ECO:0000256" key="7">
    <source>
        <dbReference type="ARBA" id="ARBA00023136"/>
    </source>
</evidence>
<comment type="caution">
    <text evidence="11">The sequence shown here is derived from an EMBL/GenBank/DDBJ whole genome shotgun (WGS) entry which is preliminary data.</text>
</comment>
<organism evidence="11 12">
    <name type="scientific">Lutibaculum baratangense AMV1</name>
    <dbReference type="NCBI Taxonomy" id="631454"/>
    <lineage>
        <taxon>Bacteria</taxon>
        <taxon>Pseudomonadati</taxon>
        <taxon>Pseudomonadota</taxon>
        <taxon>Alphaproteobacteria</taxon>
        <taxon>Hyphomicrobiales</taxon>
        <taxon>Tepidamorphaceae</taxon>
        <taxon>Lutibaculum</taxon>
    </lineage>
</organism>
<evidence type="ECO:0000256" key="9">
    <source>
        <dbReference type="RuleBase" id="RU369079"/>
    </source>
</evidence>
<proteinExistence type="inferred from homology"/>
<comment type="subcellular location">
    <subcellularLocation>
        <location evidence="1 9">Cell inner membrane</location>
        <topology evidence="1 9">Multi-pass membrane protein</topology>
    </subcellularLocation>
</comment>
<dbReference type="GO" id="GO:0022857">
    <property type="term" value="F:transmembrane transporter activity"/>
    <property type="evidence" value="ECO:0007669"/>
    <property type="project" value="UniProtKB-UniRule"/>
</dbReference>
<dbReference type="PANTHER" id="PTHR35011:SF2">
    <property type="entry name" value="2,3-DIKETO-L-GULONATE TRAP TRANSPORTER SMALL PERMEASE PROTEIN YIAM"/>
    <property type="match status" value="1"/>
</dbReference>
<dbReference type="EMBL" id="AWXZ01000004">
    <property type="protein sequence ID" value="ESR27470.1"/>
    <property type="molecule type" value="Genomic_DNA"/>
</dbReference>
<keyword evidence="5 9" id="KW-0812">Transmembrane</keyword>
<feature type="transmembrane region" description="Helical" evidence="9">
    <location>
        <begin position="50"/>
        <end position="68"/>
    </location>
</feature>
<dbReference type="OrthoDB" id="7866592at2"/>
<dbReference type="InterPro" id="IPR055348">
    <property type="entry name" value="DctQ"/>
</dbReference>
<accession>V4RWT5</accession>
<evidence type="ECO:0000313" key="12">
    <source>
        <dbReference type="Proteomes" id="UP000017819"/>
    </source>
</evidence>
<dbReference type="InterPro" id="IPR007387">
    <property type="entry name" value="TRAP_DctQ"/>
</dbReference>
<feature type="domain" description="Tripartite ATP-independent periplasmic transporters DctQ component" evidence="10">
    <location>
        <begin position="26"/>
        <end position="153"/>
    </location>
</feature>
<keyword evidence="4 9" id="KW-0997">Cell inner membrane</keyword>
<evidence type="ECO:0000313" key="11">
    <source>
        <dbReference type="EMBL" id="ESR27470.1"/>
    </source>
</evidence>
<dbReference type="eggNOG" id="COG4665">
    <property type="taxonomic scope" value="Bacteria"/>
</dbReference>
<keyword evidence="6 9" id="KW-1133">Transmembrane helix</keyword>
<dbReference type="AlphaFoldDB" id="V4RWT5"/>
<keyword evidence="3" id="KW-1003">Cell membrane</keyword>
<evidence type="ECO:0000256" key="4">
    <source>
        <dbReference type="ARBA" id="ARBA00022519"/>
    </source>
</evidence>
<evidence type="ECO:0000256" key="5">
    <source>
        <dbReference type="ARBA" id="ARBA00022692"/>
    </source>
</evidence>
<comment type="subunit">
    <text evidence="9">The complex comprises the extracytoplasmic solute receptor protein and the two transmembrane proteins.</text>
</comment>
<evidence type="ECO:0000256" key="8">
    <source>
        <dbReference type="ARBA" id="ARBA00038436"/>
    </source>
</evidence>
<name>V4RWT5_9HYPH</name>
<dbReference type="Pfam" id="PF04290">
    <property type="entry name" value="DctQ"/>
    <property type="match status" value="1"/>
</dbReference>
<dbReference type="GO" id="GO:0005886">
    <property type="term" value="C:plasma membrane"/>
    <property type="evidence" value="ECO:0007669"/>
    <property type="project" value="UniProtKB-SubCell"/>
</dbReference>
<gene>
    <name evidence="11" type="ORF">N177_0074</name>
</gene>
<keyword evidence="12" id="KW-1185">Reference proteome</keyword>
<feature type="transmembrane region" description="Helical" evidence="9">
    <location>
        <begin position="12"/>
        <end position="38"/>
    </location>
</feature>
<comment type="function">
    <text evidence="9">Part of the tripartite ATP-independent periplasmic (TRAP) transport system.</text>
</comment>
<keyword evidence="2 9" id="KW-0813">Transport</keyword>
<dbReference type="RefSeq" id="WP_023430232.1">
    <property type="nucleotide sequence ID" value="NZ_AWXZ01000004.1"/>
</dbReference>
<sequence length="168" mass="18646">MQSVLRWSDRLAGLLAGTAAILAIAMSLFVVLSSIMRYFVGAPFAFTEELVGLLFTAMIFAGLPVCTLRRRHISVTIVPDLMPEAMRRFIDRVAYAIVAVFCVWFGILTWEYLQITIALDARSAGSRLLLWPWTAVLPLSCLLSGLAALLRMVAPAEYLQDRTHRGAE</sequence>
<evidence type="ECO:0000256" key="1">
    <source>
        <dbReference type="ARBA" id="ARBA00004429"/>
    </source>
</evidence>
<dbReference type="GO" id="GO:0015740">
    <property type="term" value="P:C4-dicarboxylate transport"/>
    <property type="evidence" value="ECO:0007669"/>
    <property type="project" value="TreeGrafter"/>
</dbReference>
<evidence type="ECO:0000259" key="10">
    <source>
        <dbReference type="Pfam" id="PF04290"/>
    </source>
</evidence>
<reference evidence="11 12" key="1">
    <citation type="journal article" date="2014" name="Genome Announc.">
        <title>Draft Genome Sequence of Lutibaculum baratangense Strain AMV1T, Isolated from a Mud Volcano in Andamans, India.</title>
        <authorList>
            <person name="Singh A."/>
            <person name="Sreenivas A."/>
            <person name="Sathyanarayana Reddy G."/>
            <person name="Pinnaka A.K."/>
            <person name="Shivaji S."/>
        </authorList>
    </citation>
    <scope>NUCLEOTIDE SEQUENCE [LARGE SCALE GENOMIC DNA]</scope>
    <source>
        <strain evidence="11 12">AMV1</strain>
    </source>
</reference>
<dbReference type="STRING" id="631454.N177_0074"/>
<evidence type="ECO:0000256" key="2">
    <source>
        <dbReference type="ARBA" id="ARBA00022448"/>
    </source>
</evidence>
<evidence type="ECO:0000256" key="6">
    <source>
        <dbReference type="ARBA" id="ARBA00022989"/>
    </source>
</evidence>
<comment type="similarity">
    <text evidence="8 9">Belongs to the TRAP transporter small permease family.</text>
</comment>
<dbReference type="Proteomes" id="UP000017819">
    <property type="component" value="Unassembled WGS sequence"/>
</dbReference>
<feature type="transmembrane region" description="Helical" evidence="9">
    <location>
        <begin position="130"/>
        <end position="150"/>
    </location>
</feature>
<protein>
    <recommendedName>
        <fullName evidence="9">TRAP transporter small permease protein</fullName>
    </recommendedName>
</protein>
<keyword evidence="7 9" id="KW-0472">Membrane</keyword>
<dbReference type="PANTHER" id="PTHR35011">
    <property type="entry name" value="2,3-DIKETO-L-GULONATE TRAP TRANSPORTER SMALL PERMEASE PROTEIN YIAM"/>
    <property type="match status" value="1"/>
</dbReference>
<feature type="transmembrane region" description="Helical" evidence="9">
    <location>
        <begin position="89"/>
        <end position="110"/>
    </location>
</feature>